<evidence type="ECO:0000313" key="2">
    <source>
        <dbReference type="Proteomes" id="UP001066276"/>
    </source>
</evidence>
<evidence type="ECO:0000313" key="1">
    <source>
        <dbReference type="EMBL" id="KAJ1097996.1"/>
    </source>
</evidence>
<protein>
    <submittedName>
        <fullName evidence="1">Uncharacterized protein</fullName>
    </submittedName>
</protein>
<proteinExistence type="predicted"/>
<dbReference type="EMBL" id="JANPWB010000014">
    <property type="protein sequence ID" value="KAJ1097996.1"/>
    <property type="molecule type" value="Genomic_DNA"/>
</dbReference>
<accession>A0AAV7M2I2</accession>
<name>A0AAV7M2I2_PLEWA</name>
<gene>
    <name evidence="1" type="ORF">NDU88_003112</name>
</gene>
<organism evidence="1 2">
    <name type="scientific">Pleurodeles waltl</name>
    <name type="common">Iberian ribbed newt</name>
    <dbReference type="NCBI Taxonomy" id="8319"/>
    <lineage>
        <taxon>Eukaryota</taxon>
        <taxon>Metazoa</taxon>
        <taxon>Chordata</taxon>
        <taxon>Craniata</taxon>
        <taxon>Vertebrata</taxon>
        <taxon>Euteleostomi</taxon>
        <taxon>Amphibia</taxon>
        <taxon>Batrachia</taxon>
        <taxon>Caudata</taxon>
        <taxon>Salamandroidea</taxon>
        <taxon>Salamandridae</taxon>
        <taxon>Pleurodelinae</taxon>
        <taxon>Pleurodeles</taxon>
    </lineage>
</organism>
<reference evidence="1" key="1">
    <citation type="journal article" date="2022" name="bioRxiv">
        <title>Sequencing and chromosome-scale assembly of the giantPleurodeles waltlgenome.</title>
        <authorList>
            <person name="Brown T."/>
            <person name="Elewa A."/>
            <person name="Iarovenko S."/>
            <person name="Subramanian E."/>
            <person name="Araus A.J."/>
            <person name="Petzold A."/>
            <person name="Susuki M."/>
            <person name="Suzuki K.-i.T."/>
            <person name="Hayashi T."/>
            <person name="Toyoda A."/>
            <person name="Oliveira C."/>
            <person name="Osipova E."/>
            <person name="Leigh N.D."/>
            <person name="Simon A."/>
            <person name="Yun M.H."/>
        </authorList>
    </citation>
    <scope>NUCLEOTIDE SEQUENCE</scope>
    <source>
        <strain evidence="1">20211129_DDA</strain>
        <tissue evidence="1">Liver</tissue>
    </source>
</reference>
<keyword evidence="2" id="KW-1185">Reference proteome</keyword>
<feature type="non-terminal residue" evidence="1">
    <location>
        <position position="51"/>
    </location>
</feature>
<dbReference type="AlphaFoldDB" id="A0AAV7M2I2"/>
<comment type="caution">
    <text evidence="1">The sequence shown here is derived from an EMBL/GenBank/DDBJ whole genome shotgun (WGS) entry which is preliminary data.</text>
</comment>
<dbReference type="Proteomes" id="UP001066276">
    <property type="component" value="Chromosome 10"/>
</dbReference>
<sequence length="51" mass="5761">MGSQRPTSSILMRWVTFCDPIETPCTHRDGGLLETADLHVCDCFLNKAVFF</sequence>